<evidence type="ECO:0000313" key="2">
    <source>
        <dbReference type="Proteomes" id="UP000247903"/>
    </source>
</evidence>
<dbReference type="PANTHER" id="PTHR13887:SF54">
    <property type="entry name" value="DSBA FAMILY PROTEIN"/>
    <property type="match status" value="1"/>
</dbReference>
<dbReference type="CDD" id="cd03025">
    <property type="entry name" value="DsbA_FrnE_like"/>
    <property type="match status" value="1"/>
</dbReference>
<accession>A0A2V4BRN5</accession>
<dbReference type="EMBL" id="QJHK01000010">
    <property type="protein sequence ID" value="PXY40503.1"/>
    <property type="molecule type" value="Genomic_DNA"/>
</dbReference>
<dbReference type="AlphaFoldDB" id="A0A2V4BRN5"/>
<evidence type="ECO:0000313" key="1">
    <source>
        <dbReference type="EMBL" id="PXY40503.1"/>
    </source>
</evidence>
<dbReference type="PANTHER" id="PTHR13887">
    <property type="entry name" value="GLUTATHIONE S-TRANSFERASE KAPPA"/>
    <property type="match status" value="1"/>
</dbReference>
<dbReference type="Gene3D" id="1.10.472.60">
    <property type="entry name" value="putative protein disulfide isomerase domain"/>
    <property type="match status" value="1"/>
</dbReference>
<keyword evidence="1" id="KW-0413">Isomerase</keyword>
<dbReference type="InterPro" id="IPR036249">
    <property type="entry name" value="Thioredoxin-like_sf"/>
</dbReference>
<dbReference type="OrthoDB" id="9813770at2"/>
<comment type="caution">
    <text evidence="1">The sequence shown here is derived from an EMBL/GenBank/DDBJ whole genome shotgun (WGS) entry which is preliminary data.</text>
</comment>
<dbReference type="GO" id="GO:0016853">
    <property type="term" value="F:isomerase activity"/>
    <property type="evidence" value="ECO:0007669"/>
    <property type="project" value="UniProtKB-KW"/>
</dbReference>
<sequence>MDPLCGWCYGNSSNTQKVYDKYKDKLTFEILPAGMWIGENTRKQSKPMAQFIKKHDPQVQQTTGIEFGKDYFEFIENESIILDSEIPSRAIVTVKKLWISKAIPFAIEVQKARYLHGKDFNNDETYLSICKNLGLNEKDFLDLFHSETIKNETQETFALAQKYTSSYPTLLAEKEGNLYILEQGYAPFGAIQKQIDTLFFN</sequence>
<protein>
    <submittedName>
        <fullName evidence="1">Protein-disulfide isomerase</fullName>
    </submittedName>
</protein>
<proteinExistence type="predicted"/>
<dbReference type="SUPFAM" id="SSF52833">
    <property type="entry name" value="Thioredoxin-like"/>
    <property type="match status" value="1"/>
</dbReference>
<gene>
    <name evidence="1" type="ORF">DMB65_12535</name>
</gene>
<organism evidence="1 2">
    <name type="scientific">Flavobacterium cheongpyeongense</name>
    <dbReference type="NCBI Taxonomy" id="2212651"/>
    <lineage>
        <taxon>Bacteria</taxon>
        <taxon>Pseudomonadati</taxon>
        <taxon>Bacteroidota</taxon>
        <taxon>Flavobacteriia</taxon>
        <taxon>Flavobacteriales</taxon>
        <taxon>Flavobacteriaceae</taxon>
        <taxon>Flavobacterium</taxon>
    </lineage>
</organism>
<keyword evidence="2" id="KW-1185">Reference proteome</keyword>
<dbReference type="Gene3D" id="3.40.30.10">
    <property type="entry name" value="Glutaredoxin"/>
    <property type="match status" value="1"/>
</dbReference>
<dbReference type="Proteomes" id="UP000247903">
    <property type="component" value="Unassembled WGS sequence"/>
</dbReference>
<reference evidence="1 2" key="1">
    <citation type="submission" date="2018-05" db="EMBL/GenBank/DDBJ databases">
        <title>Flavobacterium sp. strain IMCC34759, incomplete genome.</title>
        <authorList>
            <person name="Joung Y."/>
            <person name="Cho J."/>
        </authorList>
    </citation>
    <scope>NUCLEOTIDE SEQUENCE [LARGE SCALE GENOMIC DNA]</scope>
    <source>
        <strain evidence="1 2">IMCC34759</strain>
    </source>
</reference>
<name>A0A2V4BRN5_9FLAO</name>